<evidence type="ECO:0000313" key="1">
    <source>
        <dbReference type="EMBL" id="KGF93465.1"/>
    </source>
</evidence>
<dbReference type="OrthoDB" id="556233at2"/>
<sequence>MQSYLLHWQFPDQESHMQGAEAFAGFVEAGCEGDEFDGFKVVNRVVNPEGANGWAIIESSNHQNIWKWCNIWVDNFGVEIEVTPVLTDQEFLSVHKQIAAASN</sequence>
<reference evidence="2" key="1">
    <citation type="journal article" date="2014" name="Sci. Data">
        <title>Genomes of diverse isolates of the marine cyanobacterium Prochlorococcus.</title>
        <authorList>
            <person name="Biller S."/>
            <person name="Berube P."/>
            <person name="Thompson J."/>
            <person name="Kelly L."/>
            <person name="Roggensack S."/>
            <person name="Awad L."/>
            <person name="Roache-Johnson K."/>
            <person name="Ding H."/>
            <person name="Giovannoni S.J."/>
            <person name="Moore L.R."/>
            <person name="Chisholm S.W."/>
        </authorList>
    </citation>
    <scope>NUCLEOTIDE SEQUENCE [LARGE SCALE GENOMIC DNA]</scope>
</reference>
<evidence type="ECO:0008006" key="3">
    <source>
        <dbReference type="Google" id="ProtNLM"/>
    </source>
</evidence>
<dbReference type="Proteomes" id="UP000030491">
    <property type="component" value="Unassembled WGS sequence"/>
</dbReference>
<organism evidence="1 2">
    <name type="scientific">Prochlorococcus marinus str. MIT 9116</name>
    <dbReference type="NCBI Taxonomy" id="167544"/>
    <lineage>
        <taxon>Bacteria</taxon>
        <taxon>Bacillati</taxon>
        <taxon>Cyanobacteriota</taxon>
        <taxon>Cyanophyceae</taxon>
        <taxon>Synechococcales</taxon>
        <taxon>Prochlorococcaceae</taxon>
        <taxon>Prochlorococcus</taxon>
    </lineage>
</organism>
<accession>A0A0A1ZVP5</accession>
<evidence type="ECO:0000313" key="2">
    <source>
        <dbReference type="Proteomes" id="UP000030491"/>
    </source>
</evidence>
<dbReference type="Pfam" id="PF11746">
    <property type="entry name" value="DUF3303"/>
    <property type="match status" value="1"/>
</dbReference>
<dbReference type="EMBL" id="JNAJ01000003">
    <property type="protein sequence ID" value="KGF93465.1"/>
    <property type="molecule type" value="Genomic_DNA"/>
</dbReference>
<name>A0A0A1ZVP5_PROMR</name>
<dbReference type="RefSeq" id="WP_032512866.1">
    <property type="nucleotide sequence ID" value="NZ_JNAJ01000003.1"/>
</dbReference>
<gene>
    <name evidence="1" type="ORF">EU93_0094</name>
</gene>
<protein>
    <recommendedName>
        <fullName evidence="3">DUF3303 domain-containing protein</fullName>
    </recommendedName>
</protein>
<dbReference type="AlphaFoldDB" id="A0A0A1ZVP5"/>
<proteinExistence type="predicted"/>
<dbReference type="InterPro" id="IPR021734">
    <property type="entry name" value="DUF3303"/>
</dbReference>
<comment type="caution">
    <text evidence="1">The sequence shown here is derived from an EMBL/GenBank/DDBJ whole genome shotgun (WGS) entry which is preliminary data.</text>
</comment>